<proteinExistence type="predicted"/>
<dbReference type="AlphaFoldDB" id="A0A1B9N9Q8"/>
<reference evidence="1 2" key="1">
    <citation type="submission" date="2016-05" db="EMBL/GenBank/DDBJ databases">
        <authorList>
            <person name="Lavstsen T."/>
            <person name="Jespersen J.S."/>
        </authorList>
    </citation>
    <scope>NUCLEOTIDE SEQUENCE [LARGE SCALE GENOMIC DNA]</scope>
    <source>
        <strain evidence="1 2">YLB-01</strain>
    </source>
</reference>
<evidence type="ECO:0000313" key="2">
    <source>
        <dbReference type="Proteomes" id="UP000093355"/>
    </source>
</evidence>
<organism evidence="1 2">
    <name type="scientific">Microbacterium sediminis</name>
    <dbReference type="NCBI Taxonomy" id="904291"/>
    <lineage>
        <taxon>Bacteria</taxon>
        <taxon>Bacillati</taxon>
        <taxon>Actinomycetota</taxon>
        <taxon>Actinomycetes</taxon>
        <taxon>Micrococcales</taxon>
        <taxon>Microbacteriaceae</taxon>
        <taxon>Microbacterium</taxon>
    </lineage>
</organism>
<dbReference type="EMBL" id="LXMD01000025">
    <property type="protein sequence ID" value="OCG73342.1"/>
    <property type="molecule type" value="Genomic_DNA"/>
</dbReference>
<accession>A0A1B9N9Q8</accession>
<protein>
    <submittedName>
        <fullName evidence="1">Uncharacterized protein</fullName>
    </submittedName>
</protein>
<keyword evidence="2" id="KW-1185">Reference proteome</keyword>
<comment type="caution">
    <text evidence="1">The sequence shown here is derived from an EMBL/GenBank/DDBJ whole genome shotgun (WGS) entry which is preliminary data.</text>
</comment>
<sequence>MSAPGLPPYGQPASSYPGVMAGSPTEPATSGRTLAWTSIALAALVTIAQPVIQMVLLGMMSGQGSSLTTAQYGLATAIAGGVYCVIAVVGLVLGLVAARGSARLLSGIGIGANGLVLAGFAAGLLVQPLYAVL</sequence>
<evidence type="ECO:0000313" key="1">
    <source>
        <dbReference type="EMBL" id="OCG73342.1"/>
    </source>
</evidence>
<gene>
    <name evidence="1" type="ORF">A7J15_08645</name>
</gene>
<dbReference type="RefSeq" id="WP_067026976.1">
    <property type="nucleotide sequence ID" value="NZ_CP038256.1"/>
</dbReference>
<dbReference type="Proteomes" id="UP000093355">
    <property type="component" value="Unassembled WGS sequence"/>
</dbReference>
<name>A0A1B9N9Q8_9MICO</name>